<evidence type="ECO:0000256" key="4">
    <source>
        <dbReference type="ARBA" id="ARBA00011471"/>
    </source>
</evidence>
<protein>
    <submittedName>
        <fullName evidence="14">Biopolymer transport protein ExbD</fullName>
    </submittedName>
</protein>
<dbReference type="EMBL" id="JAVDXV010000001">
    <property type="protein sequence ID" value="MDR7331028.1"/>
    <property type="molecule type" value="Genomic_DNA"/>
</dbReference>
<accession>A0ABU2A1G8</accession>
<evidence type="ECO:0000256" key="5">
    <source>
        <dbReference type="ARBA" id="ARBA00022448"/>
    </source>
</evidence>
<comment type="similarity">
    <text evidence="3 12">Belongs to the ExbD/TolR family.</text>
</comment>
<comment type="caution">
    <text evidence="14">The sequence shown here is derived from an EMBL/GenBank/DDBJ whole genome shotgun (WGS) entry which is preliminary data.</text>
</comment>
<evidence type="ECO:0000256" key="3">
    <source>
        <dbReference type="ARBA" id="ARBA00005811"/>
    </source>
</evidence>
<dbReference type="Gene3D" id="3.30.420.270">
    <property type="match status" value="1"/>
</dbReference>
<keyword evidence="5 12" id="KW-0813">Transport</keyword>
<proteinExistence type="inferred from homology"/>
<gene>
    <name evidence="14" type="ORF">J2X21_000140</name>
</gene>
<evidence type="ECO:0000256" key="13">
    <source>
        <dbReference type="SAM" id="Phobius"/>
    </source>
</evidence>
<keyword evidence="11 13" id="KW-0472">Membrane</keyword>
<keyword evidence="10 13" id="KW-1133">Transmembrane helix</keyword>
<feature type="transmembrane region" description="Helical" evidence="13">
    <location>
        <begin position="25"/>
        <end position="44"/>
    </location>
</feature>
<sequence>MGMKLATLSGSAEPEPLMDVNTTPLIDVMLVLLVMLIITIPMQLHTLPLTIGGKPATADAPKPVVHVVSIDFDGRLHWNDEPLADRAALDAKMQDVGRLALAAQPEVHVKPNKLADYGAFAAVMASARNHNVQKMGVVGNERFIH</sequence>
<comment type="subcellular location">
    <subcellularLocation>
        <location evidence="2">Cell inner membrane</location>
        <topology evidence="2">Single-pass type II membrane protein</topology>
    </subcellularLocation>
    <subcellularLocation>
        <location evidence="12">Cell membrane</location>
        <topology evidence="12">Single-pass type II membrane protein</topology>
    </subcellularLocation>
</comment>
<keyword evidence="15" id="KW-1185">Reference proteome</keyword>
<evidence type="ECO:0000313" key="15">
    <source>
        <dbReference type="Proteomes" id="UP001180825"/>
    </source>
</evidence>
<keyword evidence="7" id="KW-0997">Cell inner membrane</keyword>
<comment type="function">
    <text evidence="1">Involved in the TonB-dependent energy-dependent transport of various receptor-bound substrates.</text>
</comment>
<keyword evidence="9 12" id="KW-0653">Protein transport</keyword>
<dbReference type="Proteomes" id="UP001180825">
    <property type="component" value="Unassembled WGS sequence"/>
</dbReference>
<evidence type="ECO:0000256" key="1">
    <source>
        <dbReference type="ARBA" id="ARBA00003540"/>
    </source>
</evidence>
<evidence type="ECO:0000256" key="8">
    <source>
        <dbReference type="ARBA" id="ARBA00022692"/>
    </source>
</evidence>
<dbReference type="RefSeq" id="WP_310323649.1">
    <property type="nucleotide sequence ID" value="NZ_JAVDXV010000001.1"/>
</dbReference>
<reference evidence="14 15" key="1">
    <citation type="submission" date="2023-07" db="EMBL/GenBank/DDBJ databases">
        <title>Sorghum-associated microbial communities from plants grown in Nebraska, USA.</title>
        <authorList>
            <person name="Schachtman D."/>
        </authorList>
    </citation>
    <scope>NUCLEOTIDE SEQUENCE [LARGE SCALE GENOMIC DNA]</scope>
    <source>
        <strain evidence="14 15">BE316</strain>
    </source>
</reference>
<dbReference type="PANTHER" id="PTHR30558:SF12">
    <property type="entry name" value="BIOPOLYMER TRANSPORT PROTEIN EXBD"/>
    <property type="match status" value="1"/>
</dbReference>
<dbReference type="InterPro" id="IPR003400">
    <property type="entry name" value="ExbD"/>
</dbReference>
<evidence type="ECO:0000256" key="12">
    <source>
        <dbReference type="RuleBase" id="RU003879"/>
    </source>
</evidence>
<keyword evidence="6" id="KW-1003">Cell membrane</keyword>
<evidence type="ECO:0000256" key="10">
    <source>
        <dbReference type="ARBA" id="ARBA00022989"/>
    </source>
</evidence>
<evidence type="ECO:0000313" key="14">
    <source>
        <dbReference type="EMBL" id="MDR7331028.1"/>
    </source>
</evidence>
<comment type="subunit">
    <text evidence="4">The accessory proteins ExbB and ExbD seem to form a complex with TonB.</text>
</comment>
<evidence type="ECO:0000256" key="7">
    <source>
        <dbReference type="ARBA" id="ARBA00022519"/>
    </source>
</evidence>
<evidence type="ECO:0000256" key="6">
    <source>
        <dbReference type="ARBA" id="ARBA00022475"/>
    </source>
</evidence>
<dbReference type="PANTHER" id="PTHR30558">
    <property type="entry name" value="EXBD MEMBRANE COMPONENT OF PMF-DRIVEN MACROMOLECULE IMPORT SYSTEM"/>
    <property type="match status" value="1"/>
</dbReference>
<dbReference type="Pfam" id="PF02472">
    <property type="entry name" value="ExbD"/>
    <property type="match status" value="1"/>
</dbReference>
<name>A0ABU2A1G8_9BURK</name>
<evidence type="ECO:0000256" key="9">
    <source>
        <dbReference type="ARBA" id="ARBA00022927"/>
    </source>
</evidence>
<evidence type="ECO:0000256" key="2">
    <source>
        <dbReference type="ARBA" id="ARBA00004249"/>
    </source>
</evidence>
<organism evidence="14 15">
    <name type="scientific">Roseateles asaccharophilus</name>
    <dbReference type="NCBI Taxonomy" id="582607"/>
    <lineage>
        <taxon>Bacteria</taxon>
        <taxon>Pseudomonadati</taxon>
        <taxon>Pseudomonadota</taxon>
        <taxon>Betaproteobacteria</taxon>
        <taxon>Burkholderiales</taxon>
        <taxon>Sphaerotilaceae</taxon>
        <taxon>Roseateles</taxon>
    </lineage>
</organism>
<evidence type="ECO:0000256" key="11">
    <source>
        <dbReference type="ARBA" id="ARBA00023136"/>
    </source>
</evidence>
<keyword evidence="8 12" id="KW-0812">Transmembrane</keyword>